<comment type="caution">
    <text evidence="2">The sequence shown here is derived from an EMBL/GenBank/DDBJ whole genome shotgun (WGS) entry which is preliminary data.</text>
</comment>
<accession>A0AAV4QSH2</accession>
<keyword evidence="3" id="KW-1185">Reference proteome</keyword>
<gene>
    <name evidence="2" type="ORF">CDAR_441611</name>
</gene>
<evidence type="ECO:0000313" key="2">
    <source>
        <dbReference type="EMBL" id="GIY11271.1"/>
    </source>
</evidence>
<evidence type="ECO:0000256" key="1">
    <source>
        <dbReference type="SAM" id="MobiDB-lite"/>
    </source>
</evidence>
<dbReference type="EMBL" id="BPLQ01004890">
    <property type="protein sequence ID" value="GIY11271.1"/>
    <property type="molecule type" value="Genomic_DNA"/>
</dbReference>
<feature type="region of interest" description="Disordered" evidence="1">
    <location>
        <begin position="1"/>
        <end position="58"/>
    </location>
</feature>
<organism evidence="2 3">
    <name type="scientific">Caerostris darwini</name>
    <dbReference type="NCBI Taxonomy" id="1538125"/>
    <lineage>
        <taxon>Eukaryota</taxon>
        <taxon>Metazoa</taxon>
        <taxon>Ecdysozoa</taxon>
        <taxon>Arthropoda</taxon>
        <taxon>Chelicerata</taxon>
        <taxon>Arachnida</taxon>
        <taxon>Araneae</taxon>
        <taxon>Araneomorphae</taxon>
        <taxon>Entelegynae</taxon>
        <taxon>Araneoidea</taxon>
        <taxon>Araneidae</taxon>
        <taxon>Caerostris</taxon>
    </lineage>
</organism>
<proteinExistence type="predicted"/>
<dbReference type="Proteomes" id="UP001054837">
    <property type="component" value="Unassembled WGS sequence"/>
</dbReference>
<protein>
    <submittedName>
        <fullName evidence="2">Uncharacterized protein</fullName>
    </submittedName>
</protein>
<reference evidence="2 3" key="1">
    <citation type="submission" date="2021-06" db="EMBL/GenBank/DDBJ databases">
        <title>Caerostris darwini draft genome.</title>
        <authorList>
            <person name="Kono N."/>
            <person name="Arakawa K."/>
        </authorList>
    </citation>
    <scope>NUCLEOTIDE SEQUENCE [LARGE SCALE GENOMIC DNA]</scope>
</reference>
<evidence type="ECO:0000313" key="3">
    <source>
        <dbReference type="Proteomes" id="UP001054837"/>
    </source>
</evidence>
<feature type="compositionally biased region" description="Basic and acidic residues" evidence="1">
    <location>
        <begin position="15"/>
        <end position="32"/>
    </location>
</feature>
<name>A0AAV4QSH2_9ARAC</name>
<sequence>MSCPLRSIPTLSRGQGERRGAAARNGEKDLAHLHTSPDSPTSEVGGLEGTPFSLRGTATPTCNSHQACGWEVQRSTKCRRKGNGQITMGCK</sequence>
<dbReference type="AlphaFoldDB" id="A0AAV4QSH2"/>